<sequence>MECWYVAWKWWRDRDRGQDGAEIVEGKGEENVGKVVGNSRGKERGWGMECDREGVGAVAKERKNMGLDGRRREERRSGLRYGRKMKDRGLKDGEIRGGKWGSRTWKKGDGKNGWEVDRENGMRKIEGGGMGTGKKGQGWERWKH</sequence>
<feature type="region of interest" description="Disordered" evidence="1">
    <location>
        <begin position="90"/>
        <end position="144"/>
    </location>
</feature>
<feature type="compositionally biased region" description="Gly residues" evidence="1">
    <location>
        <begin position="127"/>
        <end position="136"/>
    </location>
</feature>
<protein>
    <submittedName>
        <fullName evidence="2">Uncharacterized protein</fullName>
    </submittedName>
</protein>
<evidence type="ECO:0000313" key="2">
    <source>
        <dbReference type="EMBL" id="KAL3500369.1"/>
    </source>
</evidence>
<reference evidence="2 3" key="1">
    <citation type="submission" date="2024-11" db="EMBL/GenBank/DDBJ databases">
        <title>A near-complete genome assembly of Cinchona calisaya.</title>
        <authorList>
            <person name="Lian D.C."/>
            <person name="Zhao X.W."/>
            <person name="Wei L."/>
        </authorList>
    </citation>
    <scope>NUCLEOTIDE SEQUENCE [LARGE SCALE GENOMIC DNA]</scope>
    <source>
        <tissue evidence="2">Nenye</tissue>
    </source>
</reference>
<feature type="compositionally biased region" description="Basic and acidic residues" evidence="1">
    <location>
        <begin position="106"/>
        <end position="126"/>
    </location>
</feature>
<organism evidence="2 3">
    <name type="scientific">Cinchona calisaya</name>
    <dbReference type="NCBI Taxonomy" id="153742"/>
    <lineage>
        <taxon>Eukaryota</taxon>
        <taxon>Viridiplantae</taxon>
        <taxon>Streptophyta</taxon>
        <taxon>Embryophyta</taxon>
        <taxon>Tracheophyta</taxon>
        <taxon>Spermatophyta</taxon>
        <taxon>Magnoliopsida</taxon>
        <taxon>eudicotyledons</taxon>
        <taxon>Gunneridae</taxon>
        <taxon>Pentapetalae</taxon>
        <taxon>asterids</taxon>
        <taxon>lamiids</taxon>
        <taxon>Gentianales</taxon>
        <taxon>Rubiaceae</taxon>
        <taxon>Cinchonoideae</taxon>
        <taxon>Cinchoneae</taxon>
        <taxon>Cinchona</taxon>
    </lineage>
</organism>
<proteinExistence type="predicted"/>
<name>A0ABD2XYC6_9GENT</name>
<comment type="caution">
    <text evidence="2">The sequence shown here is derived from an EMBL/GenBank/DDBJ whole genome shotgun (WGS) entry which is preliminary data.</text>
</comment>
<accession>A0ABD2XYC6</accession>
<dbReference type="Proteomes" id="UP001630127">
    <property type="component" value="Unassembled WGS sequence"/>
</dbReference>
<dbReference type="EMBL" id="JBJUIK010000016">
    <property type="protein sequence ID" value="KAL3500369.1"/>
    <property type="molecule type" value="Genomic_DNA"/>
</dbReference>
<gene>
    <name evidence="2" type="ORF">ACH5RR_039462</name>
</gene>
<evidence type="ECO:0000256" key="1">
    <source>
        <dbReference type="SAM" id="MobiDB-lite"/>
    </source>
</evidence>
<evidence type="ECO:0000313" key="3">
    <source>
        <dbReference type="Proteomes" id="UP001630127"/>
    </source>
</evidence>
<dbReference type="AlphaFoldDB" id="A0ABD2XYC6"/>
<keyword evidence="3" id="KW-1185">Reference proteome</keyword>